<protein>
    <recommendedName>
        <fullName evidence="2">DUF5776 domain-containing protein</fullName>
    </recommendedName>
</protein>
<sequence length="461" mass="50208">MYKVSLSFVLYARTKSNFKGMDVHMSRKYFNTVLLLSTTLLTGLALSRPLIGHADASTQTSNAVATTTSSNSSSSTTTSDGTTYGVDNGDIAWVKYPSSLSIVTSFDPGTYDYYDADGSKIATKTSTFSGILRELRINLAQKEAYFMESAAKVYFKISDTSNFKALYSISTLYATKKLTINFVDDNNKSIDTSMSLNVPDDNDGVQTTNYAQTIETALLEATPTITDYTFDKAAMTTDTESNPTIMYHFSADSTTSSSSSSESSSSESNSSESSSSESSSVNSATSSTDSGNLSDSSSANGASDTATSSATKVSVSKTSVYATRKIGLYKTVNFTKNNRIRWYQKQPRTKRPKFTVIGYARTKAGTLRYKVKTTSGQTGYITANTDYVGNTYYQTTPKKITVINAKGINAYRKVNLTSKVRHYRKGTVLKIKAVKQHGITTRLILTNGTYITANKTMVLKK</sequence>
<proteinExistence type="predicted"/>
<dbReference type="Pfam" id="PF19087">
    <property type="entry name" value="DUF5776"/>
    <property type="match status" value="1"/>
</dbReference>
<evidence type="ECO:0000259" key="2">
    <source>
        <dbReference type="Pfam" id="PF19087"/>
    </source>
</evidence>
<accession>A0A5B7Y2U0</accession>
<feature type="domain" description="DUF5776" evidence="2">
    <location>
        <begin position="392"/>
        <end position="458"/>
    </location>
</feature>
<dbReference type="Proteomes" id="UP000307074">
    <property type="component" value="Chromosome"/>
</dbReference>
<dbReference type="InterPro" id="IPR044081">
    <property type="entry name" value="DUF5776"/>
</dbReference>
<name>A0A5B7Y2U0_LEVBR</name>
<evidence type="ECO:0000256" key="1">
    <source>
        <dbReference type="SAM" id="MobiDB-lite"/>
    </source>
</evidence>
<dbReference type="EMBL" id="CP031198">
    <property type="protein sequence ID" value="QCZ54096.1"/>
    <property type="molecule type" value="Genomic_DNA"/>
</dbReference>
<evidence type="ECO:0000313" key="3">
    <source>
        <dbReference type="EMBL" id="QCZ54096.1"/>
    </source>
</evidence>
<organism evidence="3 4">
    <name type="scientific">Levilactobacillus brevis</name>
    <name type="common">Lactobacillus brevis</name>
    <dbReference type="NCBI Taxonomy" id="1580"/>
    <lineage>
        <taxon>Bacteria</taxon>
        <taxon>Bacillati</taxon>
        <taxon>Bacillota</taxon>
        <taxon>Bacilli</taxon>
        <taxon>Lactobacillales</taxon>
        <taxon>Lactobacillaceae</taxon>
        <taxon>Levilactobacillus</taxon>
    </lineage>
</organism>
<feature type="region of interest" description="Disordered" evidence="1">
    <location>
        <begin position="250"/>
        <end position="309"/>
    </location>
</feature>
<feature type="region of interest" description="Disordered" evidence="1">
    <location>
        <begin position="62"/>
        <end position="81"/>
    </location>
</feature>
<reference evidence="3 4" key="1">
    <citation type="submission" date="2018-07" db="EMBL/GenBank/DDBJ databases">
        <authorList>
            <person name="Feyereisen M."/>
        </authorList>
    </citation>
    <scope>NUCLEOTIDE SEQUENCE [LARGE SCALE GENOMIC DNA]</scope>
    <source>
        <strain evidence="3 4">UCCLBBS449</strain>
    </source>
</reference>
<dbReference type="AlphaFoldDB" id="A0A5B7Y2U0"/>
<gene>
    <name evidence="3" type="ORF">UCCLBBS449_2182</name>
</gene>
<evidence type="ECO:0000313" key="4">
    <source>
        <dbReference type="Proteomes" id="UP000307074"/>
    </source>
</evidence>